<reference evidence="4" key="1">
    <citation type="submission" date="2018-05" db="EMBL/GenBank/DDBJ databases">
        <authorList>
            <person name="Cea G.-C."/>
            <person name="William W."/>
        </authorList>
    </citation>
    <scope>NUCLEOTIDE SEQUENCE [LARGE SCALE GENOMIC DNA]</scope>
    <source>
        <strain evidence="4">DB21MT 5</strain>
    </source>
</reference>
<dbReference type="EMBL" id="LS483250">
    <property type="protein sequence ID" value="SQD79241.1"/>
    <property type="molecule type" value="Genomic_DNA"/>
</dbReference>
<gene>
    <name evidence="3" type="ORF">MORIYA_2774</name>
</gene>
<sequence length="834" mass="93341">MLLSKVRTTIPSKINLLSIMFLLLLFAASASATPIVQLKLLIITTGSAEQDQGLDLIDDMLDEMGVPYDVLDATQTTLTTDLLVTNSQGNYNGIILTDSSLYNWGSGSVNGSAFTLDEWKILHAYERDYQVRESVLSGYPMSGEYFRVTYDLDYGMDMTSMSAGFSFTGVWQLANNNDIFEYVNKTNNLQITDYTIATHPNFDPDGPVVTPLLTDKTSGKIMISTLVYADGRQVLFSSITNAKYLLYSQVLNYEFLNFATQGVFIGSRYIYLAAHIDDVFIHDELWNPATNTTTGEKRYRNSAHDIDNIVRENSKFMDQYTNLKNFKLDLAFNGVGAAQASPSPVSLISTTALSINSVDQDSNQTGGNKINVGTSSSMREHGLLQFELPDEISNNAAIATLKLTTKKVKGGTEESTGSICLMIETWTNEATWNARNAANAWLSSGGSFDPNYCIVYTVNRNRINLNITSLINHWRTTNLPTFDLLIMADSGTLIKVFTSEEKKESKHPNLKISFAANEPLTDAIVTNRNEFRFLNHTFTHRDMYKSSGATYDIAFQEINDNIEVWQRLGFPEFTTATQTLVTGNNSGLEDSEGSNQASSIFVDYPEGHNPALFDSMMDLGIRYMASDISRPNQDIPSYVPETDILLLPRYPTSLFYNVTTPEELTDEYNYIFYERHIDAGDNPCTISGAICQPRNYSEILAAEAQTTFRHMLTFRPWPHYFHATNLHDYGNGDTLQYDWLYAVTDYFNQLLNLPIINMDYYSIGVMVEEKLAAQKANLRGTWDRNNNTVSLIADDAIKGRITGIAGGDFYGGQHLITTDIDNLGRTFIVDQANE</sequence>
<feature type="domain" description="Agd3 CBM87" evidence="2">
    <location>
        <begin position="36"/>
        <end position="142"/>
    </location>
</feature>
<evidence type="ECO:0000259" key="1">
    <source>
        <dbReference type="Pfam" id="PF25115"/>
    </source>
</evidence>
<evidence type="ECO:0000313" key="4">
    <source>
        <dbReference type="Proteomes" id="UP000250163"/>
    </source>
</evidence>
<evidence type="ECO:0000313" key="3">
    <source>
        <dbReference type="EMBL" id="SQD79241.1"/>
    </source>
</evidence>
<dbReference type="InterPro" id="IPR056827">
    <property type="entry name" value="CBM87_Agd3"/>
</dbReference>
<dbReference type="NCBIfam" id="NF033679">
    <property type="entry name" value="DNRLRE_dom"/>
    <property type="match status" value="1"/>
</dbReference>
<keyword evidence="4" id="KW-1185">Reference proteome</keyword>
<evidence type="ECO:0000259" key="2">
    <source>
        <dbReference type="Pfam" id="PF25116"/>
    </source>
</evidence>
<dbReference type="Proteomes" id="UP000250163">
    <property type="component" value="Chromosome MORIYA"/>
</dbReference>
<dbReference type="Pfam" id="PF25115">
    <property type="entry name" value="Agd3_CE"/>
    <property type="match status" value="1"/>
</dbReference>
<dbReference type="OrthoDB" id="53191at2"/>
<dbReference type="RefSeq" id="WP_112715818.1">
    <property type="nucleotide sequence ID" value="NZ_LS483250.1"/>
</dbReference>
<dbReference type="KEGG" id="mya:MORIYA_2774"/>
<dbReference type="AlphaFoldDB" id="A0A330LTD8"/>
<protein>
    <submittedName>
        <fullName evidence="3">Uncharacterized protein</fullName>
    </submittedName>
</protein>
<name>A0A330LTD8_9GAMM</name>
<feature type="domain" description="Agd3 deacetylase" evidence="1">
    <location>
        <begin position="526"/>
        <end position="770"/>
    </location>
</feature>
<organism evidence="3 4">
    <name type="scientific">Moritella yayanosii</name>
    <dbReference type="NCBI Taxonomy" id="69539"/>
    <lineage>
        <taxon>Bacteria</taxon>
        <taxon>Pseudomonadati</taxon>
        <taxon>Pseudomonadota</taxon>
        <taxon>Gammaproteobacteria</taxon>
        <taxon>Alteromonadales</taxon>
        <taxon>Moritellaceae</taxon>
        <taxon>Moritella</taxon>
    </lineage>
</organism>
<proteinExistence type="predicted"/>
<accession>A0A330LTD8</accession>
<dbReference type="Pfam" id="PF25116">
    <property type="entry name" value="CBM87_Agd3"/>
    <property type="match status" value="1"/>
</dbReference>
<dbReference type="InterPro" id="IPR056826">
    <property type="entry name" value="Agd3_CE"/>
</dbReference>